<protein>
    <submittedName>
        <fullName evidence="1">Uncharacterized protein</fullName>
    </submittedName>
</protein>
<reference evidence="1" key="2">
    <citation type="journal article" date="2015" name="Fish Shellfish Immunol.">
        <title>Early steps in the European eel (Anguilla anguilla)-Vibrio vulnificus interaction in the gills: Role of the RtxA13 toxin.</title>
        <authorList>
            <person name="Callol A."/>
            <person name="Pajuelo D."/>
            <person name="Ebbesson L."/>
            <person name="Teles M."/>
            <person name="MacKenzie S."/>
            <person name="Amaro C."/>
        </authorList>
    </citation>
    <scope>NUCLEOTIDE SEQUENCE</scope>
</reference>
<evidence type="ECO:0000313" key="1">
    <source>
        <dbReference type="EMBL" id="JAH20852.1"/>
    </source>
</evidence>
<accession>A0A0E9QWM0</accession>
<sequence length="38" mass="4280">MHNSRLLLYPLLLWVSKISRYPSHSSSASFSLPPPLSP</sequence>
<name>A0A0E9QWM0_ANGAN</name>
<proteinExistence type="predicted"/>
<organism evidence="1">
    <name type="scientific">Anguilla anguilla</name>
    <name type="common">European freshwater eel</name>
    <name type="synonym">Muraena anguilla</name>
    <dbReference type="NCBI Taxonomy" id="7936"/>
    <lineage>
        <taxon>Eukaryota</taxon>
        <taxon>Metazoa</taxon>
        <taxon>Chordata</taxon>
        <taxon>Craniata</taxon>
        <taxon>Vertebrata</taxon>
        <taxon>Euteleostomi</taxon>
        <taxon>Actinopterygii</taxon>
        <taxon>Neopterygii</taxon>
        <taxon>Teleostei</taxon>
        <taxon>Anguilliformes</taxon>
        <taxon>Anguillidae</taxon>
        <taxon>Anguilla</taxon>
    </lineage>
</organism>
<dbReference type="EMBL" id="GBXM01087725">
    <property type="protein sequence ID" value="JAH20852.1"/>
    <property type="molecule type" value="Transcribed_RNA"/>
</dbReference>
<dbReference type="AlphaFoldDB" id="A0A0E9QWM0"/>
<reference evidence="1" key="1">
    <citation type="submission" date="2014-11" db="EMBL/GenBank/DDBJ databases">
        <authorList>
            <person name="Amaro Gonzalez C."/>
        </authorList>
    </citation>
    <scope>NUCLEOTIDE SEQUENCE</scope>
</reference>